<name>A0A081NKZ5_9GAMM</name>
<feature type="active site" description="Proton donor/acceptor" evidence="3">
    <location>
        <position position="110"/>
    </location>
</feature>
<keyword evidence="1" id="KW-0324">Glycolysis</keyword>
<dbReference type="CDD" id="cd07067">
    <property type="entry name" value="HP_PGM_like"/>
    <property type="match status" value="1"/>
</dbReference>
<dbReference type="Gene3D" id="3.40.50.1240">
    <property type="entry name" value="Phosphoglycerate mutase-like"/>
    <property type="match status" value="1"/>
</dbReference>
<dbReference type="InterPro" id="IPR013078">
    <property type="entry name" value="His_Pase_superF_clade-1"/>
</dbReference>
<dbReference type="InterPro" id="IPR001345">
    <property type="entry name" value="PG/BPGM_mutase_AS"/>
</dbReference>
<sequence>MIVEKDKEPGMDCTLQGVIVARHGEGTHNTGEYYSSDPEHPNYIESRLTELGRKQASMLASELLEAGLSRENICKVIVSPLPRTIETATIVLNALNVPINIMERDKRVIESNAGDREGQQYHQYHDSDFWFPEDPESFGGETSEQIRDRMNQVYSQALSEHCLSDGYVLIFSHGSPIYMLLEAIEGKGIKLPTAGYKKIPCYFRL</sequence>
<dbReference type="InterPro" id="IPR050275">
    <property type="entry name" value="PGM_Phosphatase"/>
</dbReference>
<dbReference type="PANTHER" id="PTHR48100">
    <property type="entry name" value="BROAD-SPECIFICITY PHOSPHATASE YOR283W-RELATED"/>
    <property type="match status" value="1"/>
</dbReference>
<dbReference type="EMBL" id="JOKH01000001">
    <property type="protein sequence ID" value="KEQ19118.1"/>
    <property type="molecule type" value="Genomic_DNA"/>
</dbReference>
<evidence type="ECO:0000256" key="4">
    <source>
        <dbReference type="PIRSR" id="PIRSR613078-2"/>
    </source>
</evidence>
<dbReference type="PROSITE" id="PS00175">
    <property type="entry name" value="PG_MUTASE"/>
    <property type="match status" value="1"/>
</dbReference>
<keyword evidence="6" id="KW-1185">Reference proteome</keyword>
<gene>
    <name evidence="5" type="ORF">GZ78_03685</name>
</gene>
<dbReference type="GO" id="GO:0016791">
    <property type="term" value="F:phosphatase activity"/>
    <property type="evidence" value="ECO:0007669"/>
    <property type="project" value="TreeGrafter"/>
</dbReference>
<dbReference type="SUPFAM" id="SSF53254">
    <property type="entry name" value="Phosphoglycerate mutase-like"/>
    <property type="match status" value="1"/>
</dbReference>
<feature type="binding site" evidence="4">
    <location>
        <begin position="22"/>
        <end position="29"/>
    </location>
    <ligand>
        <name>substrate</name>
    </ligand>
</feature>
<dbReference type="STRING" id="1137799.GZ78_03685"/>
<comment type="caution">
    <text evidence="5">The sequence shown here is derived from an EMBL/GenBank/DDBJ whole genome shotgun (WGS) entry which is preliminary data.</text>
</comment>
<dbReference type="OrthoDB" id="6194778at2"/>
<evidence type="ECO:0000256" key="1">
    <source>
        <dbReference type="ARBA" id="ARBA00023152"/>
    </source>
</evidence>
<dbReference type="GO" id="GO:0005737">
    <property type="term" value="C:cytoplasm"/>
    <property type="evidence" value="ECO:0007669"/>
    <property type="project" value="TreeGrafter"/>
</dbReference>
<evidence type="ECO:0008006" key="7">
    <source>
        <dbReference type="Google" id="ProtNLM"/>
    </source>
</evidence>
<dbReference type="InterPro" id="IPR029033">
    <property type="entry name" value="His_PPase_superfam"/>
</dbReference>
<feature type="active site" description="Tele-phosphohistidine intermediate" evidence="3">
    <location>
        <position position="23"/>
    </location>
</feature>
<dbReference type="Proteomes" id="UP000028073">
    <property type="component" value="Unassembled WGS sequence"/>
</dbReference>
<evidence type="ECO:0000256" key="3">
    <source>
        <dbReference type="PIRSR" id="PIRSR613078-1"/>
    </source>
</evidence>
<evidence type="ECO:0000313" key="6">
    <source>
        <dbReference type="Proteomes" id="UP000028073"/>
    </source>
</evidence>
<protein>
    <recommendedName>
        <fullName evidence="7">Phosphoglycerate mutase</fullName>
    </recommendedName>
</protein>
<evidence type="ECO:0000313" key="5">
    <source>
        <dbReference type="EMBL" id="KEQ19118.1"/>
    </source>
</evidence>
<proteinExistence type="predicted"/>
<dbReference type="RefSeq" id="WP_034832769.1">
    <property type="nucleotide sequence ID" value="NZ_JOKH01000001.1"/>
</dbReference>
<dbReference type="eggNOG" id="COG0406">
    <property type="taxonomic scope" value="Bacteria"/>
</dbReference>
<organism evidence="5 6">
    <name type="scientific">Endozoicomonas numazuensis</name>
    <dbReference type="NCBI Taxonomy" id="1137799"/>
    <lineage>
        <taxon>Bacteria</taxon>
        <taxon>Pseudomonadati</taxon>
        <taxon>Pseudomonadota</taxon>
        <taxon>Gammaproteobacteria</taxon>
        <taxon>Oceanospirillales</taxon>
        <taxon>Endozoicomonadaceae</taxon>
        <taxon>Endozoicomonas</taxon>
    </lineage>
</organism>
<accession>A0A081NKZ5</accession>
<reference evidence="5 6" key="1">
    <citation type="submission" date="2014-06" db="EMBL/GenBank/DDBJ databases">
        <title>Whole Genome Sequences of Three Symbiotic Endozoicomonas Bacteria.</title>
        <authorList>
            <person name="Neave M.J."/>
            <person name="Apprill A."/>
            <person name="Voolstra C.R."/>
        </authorList>
    </citation>
    <scope>NUCLEOTIDE SEQUENCE [LARGE SCALE GENOMIC DNA]</scope>
    <source>
        <strain evidence="5 6">DSM 25634</strain>
    </source>
</reference>
<keyword evidence="2" id="KW-0413">Isomerase</keyword>
<dbReference type="Pfam" id="PF00300">
    <property type="entry name" value="His_Phos_1"/>
    <property type="match status" value="1"/>
</dbReference>
<dbReference type="AlphaFoldDB" id="A0A081NKZ5"/>
<dbReference type="SMART" id="SM00855">
    <property type="entry name" value="PGAM"/>
    <property type="match status" value="1"/>
</dbReference>
<feature type="binding site" evidence="4">
    <location>
        <position position="83"/>
    </location>
    <ligand>
        <name>substrate</name>
    </ligand>
</feature>
<evidence type="ECO:0000256" key="2">
    <source>
        <dbReference type="ARBA" id="ARBA00023235"/>
    </source>
</evidence>
<dbReference type="PANTHER" id="PTHR48100:SF1">
    <property type="entry name" value="HISTIDINE PHOSPHATASE FAMILY PROTEIN-RELATED"/>
    <property type="match status" value="1"/>
</dbReference>